<feature type="compositionally biased region" description="Polar residues" evidence="2">
    <location>
        <begin position="434"/>
        <end position="446"/>
    </location>
</feature>
<feature type="compositionally biased region" description="Low complexity" evidence="2">
    <location>
        <begin position="239"/>
        <end position="250"/>
    </location>
</feature>
<evidence type="ECO:0000313" key="3">
    <source>
        <dbReference type="EMBL" id="THD25345.1"/>
    </source>
</evidence>
<keyword evidence="4" id="KW-1185">Reference proteome</keyword>
<sequence length="580" mass="64347">LHFPNFPIQSSRYYHGEALIRSSDLTVIIKDAVLLDQLQYSFDLKDSECNYNGVPPIDYSVYIYTGQPLDTSVCSTTSSCSGLMNRRDREIRYLKDAHNKALEKANRLEQLLAERDNQLKFQADALAANSELRQDLECQVLELQIQVTLFHEQCVQELRKAGITETRLKPPTIRRWNDVSERRRRLVDQACSVAIRPSGMNRVSHKTTFQHRTGVHLSRGPTPSILNVDQGIDALSYQSSESGSRSMTSSVKSGRSTRPKSLLITPGIFRDEVEVGQEIDVEDNLPLSHAPSTSPQGVTDGFVSTASGFGGNYLPLNMRVTEPSSGYGASYHRSQSHPESPADSQSPIHFGIQQMPESGEKFVLITDRPSPSTLSSAYSLNELSTVGVHKSTRPYSDDAQFPRGKHPMNRPRPFLAPTRFCPTPSADKSHSSDRGSSLHHSQTTSPRFPDLPRFSEKSPTIQHLQSTLLENQALIDSLTSDDRMDASSEFDSHDMMNSNKDFYQLTSQSDEEFVSDSEIAVKNLCSPHLVISAHKLRPDLSTKSKPSAPIQPIASSLSTNPDAITRDPSVPPDITTSCDT</sequence>
<reference evidence="3" key="1">
    <citation type="submission" date="2019-03" db="EMBL/GenBank/DDBJ databases">
        <title>Improved annotation for the trematode Fasciola hepatica.</title>
        <authorList>
            <person name="Choi Y.-J."/>
            <person name="Martin J."/>
            <person name="Mitreva M."/>
        </authorList>
    </citation>
    <scope>NUCLEOTIDE SEQUENCE [LARGE SCALE GENOMIC DNA]</scope>
</reference>
<evidence type="ECO:0000313" key="4">
    <source>
        <dbReference type="Proteomes" id="UP000230066"/>
    </source>
</evidence>
<feature type="compositionally biased region" description="Polar residues" evidence="2">
    <location>
        <begin position="553"/>
        <end position="562"/>
    </location>
</feature>
<keyword evidence="1" id="KW-0175">Coiled coil</keyword>
<gene>
    <name evidence="3" type="ORF">D915_003774</name>
</gene>
<feature type="region of interest" description="Disordered" evidence="2">
    <location>
        <begin position="539"/>
        <end position="580"/>
    </location>
</feature>
<organism evidence="3 4">
    <name type="scientific">Fasciola hepatica</name>
    <name type="common">Liver fluke</name>
    <dbReference type="NCBI Taxonomy" id="6192"/>
    <lineage>
        <taxon>Eukaryota</taxon>
        <taxon>Metazoa</taxon>
        <taxon>Spiralia</taxon>
        <taxon>Lophotrochozoa</taxon>
        <taxon>Platyhelminthes</taxon>
        <taxon>Trematoda</taxon>
        <taxon>Digenea</taxon>
        <taxon>Plagiorchiida</taxon>
        <taxon>Echinostomata</taxon>
        <taxon>Echinostomatoidea</taxon>
        <taxon>Fasciolidae</taxon>
        <taxon>Fasciola</taxon>
    </lineage>
</organism>
<feature type="region of interest" description="Disordered" evidence="2">
    <location>
        <begin position="237"/>
        <end position="259"/>
    </location>
</feature>
<accession>A0A4E0RF28</accession>
<protein>
    <submittedName>
        <fullName evidence="3">Uncharacterized protein</fullName>
    </submittedName>
</protein>
<comment type="caution">
    <text evidence="3">The sequence shown here is derived from an EMBL/GenBank/DDBJ whole genome shotgun (WGS) entry which is preliminary data.</text>
</comment>
<name>A0A4E0RF28_FASHE</name>
<feature type="region of interest" description="Disordered" evidence="2">
    <location>
        <begin position="325"/>
        <end position="345"/>
    </location>
</feature>
<feature type="coiled-coil region" evidence="1">
    <location>
        <begin position="91"/>
        <end position="118"/>
    </location>
</feature>
<dbReference type="Proteomes" id="UP000230066">
    <property type="component" value="Unassembled WGS sequence"/>
</dbReference>
<proteinExistence type="predicted"/>
<dbReference type="AlphaFoldDB" id="A0A4E0RF28"/>
<feature type="non-terminal residue" evidence="3">
    <location>
        <position position="1"/>
    </location>
</feature>
<feature type="region of interest" description="Disordered" evidence="2">
    <location>
        <begin position="389"/>
        <end position="459"/>
    </location>
</feature>
<evidence type="ECO:0000256" key="2">
    <source>
        <dbReference type="SAM" id="MobiDB-lite"/>
    </source>
</evidence>
<evidence type="ECO:0000256" key="1">
    <source>
        <dbReference type="SAM" id="Coils"/>
    </source>
</evidence>
<dbReference type="EMBL" id="JXXN02001180">
    <property type="protein sequence ID" value="THD25345.1"/>
    <property type="molecule type" value="Genomic_DNA"/>
</dbReference>